<dbReference type="PANTHER" id="PTHR12534">
    <property type="entry name" value="30S RIBOSOMAL PROTEIN S2 PROKARYOTIC AND ORGANELLAR"/>
    <property type="match status" value="1"/>
</dbReference>
<dbReference type="HAMAP" id="MF_00291_B">
    <property type="entry name" value="Ribosomal_uS2_B"/>
    <property type="match status" value="1"/>
</dbReference>
<sequence length="309" mass="34080">MSFPSALRPSLAASTRRAPRCRAVVHPGGTWQRTYMHLPSEDSPPKPLTNKEDWLQFRKHKGTVKTLIDAMSEYGSTQSSSNTFQLRDSLHKPTRNATVSALLAAGAHFGHASSRMNPNFVPYAYGTRAGITIIDLDSTLPLLRRAANVTRAVARAGGQIVFIGTRPDLKPVVQKAAERVGPQQGFYVGERWLPGTLTNRSQFFKGGELDAFKVIPDLAIILNPVQNAIAIREFALENVPTIGVIDSNADPRLVMYPIPANDENTRAAELIGGVLSIAAREGVALREQDERDELFKSEKKLRQITNRFR</sequence>
<dbReference type="GO" id="GO:0003735">
    <property type="term" value="F:structural constituent of ribosome"/>
    <property type="evidence" value="ECO:0007669"/>
    <property type="project" value="InterPro"/>
</dbReference>
<dbReference type="SUPFAM" id="SSF52313">
    <property type="entry name" value="Ribosomal protein S2"/>
    <property type="match status" value="1"/>
</dbReference>
<gene>
    <name evidence="4" type="ORF">FA15DRAFT_613932</name>
</gene>
<dbReference type="OrthoDB" id="2320368at2759"/>
<dbReference type="Gene3D" id="3.40.50.10490">
    <property type="entry name" value="Glucose-6-phosphate isomerase like protein, domain 1"/>
    <property type="match status" value="1"/>
</dbReference>
<evidence type="ECO:0000313" key="4">
    <source>
        <dbReference type="EMBL" id="TFK27330.1"/>
    </source>
</evidence>
<keyword evidence="5" id="KW-1185">Reference proteome</keyword>
<dbReference type="PROSITE" id="PS00962">
    <property type="entry name" value="RIBOSOMAL_S2_1"/>
    <property type="match status" value="1"/>
</dbReference>
<dbReference type="CDD" id="cd01425">
    <property type="entry name" value="RPS2"/>
    <property type="match status" value="1"/>
</dbReference>
<dbReference type="PANTHER" id="PTHR12534:SF0">
    <property type="entry name" value="SMALL RIBOSOMAL SUBUNIT PROTEIN US2M"/>
    <property type="match status" value="1"/>
</dbReference>
<dbReference type="GO" id="GO:0006412">
    <property type="term" value="P:translation"/>
    <property type="evidence" value="ECO:0007669"/>
    <property type="project" value="InterPro"/>
</dbReference>
<evidence type="ECO:0000256" key="1">
    <source>
        <dbReference type="ARBA" id="ARBA00006242"/>
    </source>
</evidence>
<name>A0A5C3L3K2_COPMA</name>
<dbReference type="NCBIfam" id="TIGR01011">
    <property type="entry name" value="rpsB_bact"/>
    <property type="match status" value="1"/>
</dbReference>
<proteinExistence type="inferred from homology"/>
<evidence type="ECO:0000256" key="3">
    <source>
        <dbReference type="ARBA" id="ARBA00023274"/>
    </source>
</evidence>
<dbReference type="PRINTS" id="PR00395">
    <property type="entry name" value="RIBOSOMALS2"/>
</dbReference>
<comment type="similarity">
    <text evidence="1">Belongs to the universal ribosomal protein uS2 family.</text>
</comment>
<dbReference type="InterPro" id="IPR023591">
    <property type="entry name" value="Ribosomal_uS2_flav_dom_sf"/>
</dbReference>
<dbReference type="InterPro" id="IPR001865">
    <property type="entry name" value="Ribosomal_uS2"/>
</dbReference>
<protein>
    <submittedName>
        <fullName evidence="4">Mitochondrial ribosomal protein subunit S2</fullName>
    </submittedName>
</protein>
<dbReference type="InterPro" id="IPR005706">
    <property type="entry name" value="Ribosomal_uS2_bac/mit/plastid"/>
</dbReference>
<dbReference type="AlphaFoldDB" id="A0A5C3L3K2"/>
<dbReference type="Proteomes" id="UP000307440">
    <property type="component" value="Unassembled WGS sequence"/>
</dbReference>
<dbReference type="STRING" id="230819.A0A5C3L3K2"/>
<evidence type="ECO:0000256" key="2">
    <source>
        <dbReference type="ARBA" id="ARBA00022980"/>
    </source>
</evidence>
<keyword evidence="3" id="KW-0687">Ribonucleoprotein</keyword>
<evidence type="ECO:0000313" key="5">
    <source>
        <dbReference type="Proteomes" id="UP000307440"/>
    </source>
</evidence>
<dbReference type="InterPro" id="IPR018130">
    <property type="entry name" value="Ribosomal_uS2_CS"/>
</dbReference>
<dbReference type="GO" id="GO:0005763">
    <property type="term" value="C:mitochondrial small ribosomal subunit"/>
    <property type="evidence" value="ECO:0007669"/>
    <property type="project" value="TreeGrafter"/>
</dbReference>
<accession>A0A5C3L3K2</accession>
<dbReference type="Pfam" id="PF00318">
    <property type="entry name" value="Ribosomal_S2"/>
    <property type="match status" value="2"/>
</dbReference>
<keyword evidence="2 4" id="KW-0689">Ribosomal protein</keyword>
<organism evidence="4 5">
    <name type="scientific">Coprinopsis marcescibilis</name>
    <name type="common">Agaric fungus</name>
    <name type="synonym">Psathyrella marcescibilis</name>
    <dbReference type="NCBI Taxonomy" id="230819"/>
    <lineage>
        <taxon>Eukaryota</taxon>
        <taxon>Fungi</taxon>
        <taxon>Dikarya</taxon>
        <taxon>Basidiomycota</taxon>
        <taxon>Agaricomycotina</taxon>
        <taxon>Agaricomycetes</taxon>
        <taxon>Agaricomycetidae</taxon>
        <taxon>Agaricales</taxon>
        <taxon>Agaricineae</taxon>
        <taxon>Psathyrellaceae</taxon>
        <taxon>Coprinopsis</taxon>
    </lineage>
</organism>
<reference evidence="4 5" key="1">
    <citation type="journal article" date="2019" name="Nat. Ecol. Evol.">
        <title>Megaphylogeny resolves global patterns of mushroom evolution.</title>
        <authorList>
            <person name="Varga T."/>
            <person name="Krizsan K."/>
            <person name="Foldi C."/>
            <person name="Dima B."/>
            <person name="Sanchez-Garcia M."/>
            <person name="Sanchez-Ramirez S."/>
            <person name="Szollosi G.J."/>
            <person name="Szarkandi J.G."/>
            <person name="Papp V."/>
            <person name="Albert L."/>
            <person name="Andreopoulos W."/>
            <person name="Angelini C."/>
            <person name="Antonin V."/>
            <person name="Barry K.W."/>
            <person name="Bougher N.L."/>
            <person name="Buchanan P."/>
            <person name="Buyck B."/>
            <person name="Bense V."/>
            <person name="Catcheside P."/>
            <person name="Chovatia M."/>
            <person name="Cooper J."/>
            <person name="Damon W."/>
            <person name="Desjardin D."/>
            <person name="Finy P."/>
            <person name="Geml J."/>
            <person name="Haridas S."/>
            <person name="Hughes K."/>
            <person name="Justo A."/>
            <person name="Karasinski D."/>
            <person name="Kautmanova I."/>
            <person name="Kiss B."/>
            <person name="Kocsube S."/>
            <person name="Kotiranta H."/>
            <person name="LaButti K.M."/>
            <person name="Lechner B.E."/>
            <person name="Liimatainen K."/>
            <person name="Lipzen A."/>
            <person name="Lukacs Z."/>
            <person name="Mihaltcheva S."/>
            <person name="Morgado L.N."/>
            <person name="Niskanen T."/>
            <person name="Noordeloos M.E."/>
            <person name="Ohm R.A."/>
            <person name="Ortiz-Santana B."/>
            <person name="Ovrebo C."/>
            <person name="Racz N."/>
            <person name="Riley R."/>
            <person name="Savchenko A."/>
            <person name="Shiryaev A."/>
            <person name="Soop K."/>
            <person name="Spirin V."/>
            <person name="Szebenyi C."/>
            <person name="Tomsovsky M."/>
            <person name="Tulloss R.E."/>
            <person name="Uehling J."/>
            <person name="Grigoriev I.V."/>
            <person name="Vagvolgyi C."/>
            <person name="Papp T."/>
            <person name="Martin F.M."/>
            <person name="Miettinen O."/>
            <person name="Hibbett D.S."/>
            <person name="Nagy L.G."/>
        </authorList>
    </citation>
    <scope>NUCLEOTIDE SEQUENCE [LARGE SCALE GENOMIC DNA]</scope>
    <source>
        <strain evidence="4 5">CBS 121175</strain>
    </source>
</reference>
<dbReference type="EMBL" id="ML210165">
    <property type="protein sequence ID" value="TFK27330.1"/>
    <property type="molecule type" value="Genomic_DNA"/>
</dbReference>